<feature type="compositionally biased region" description="Polar residues" evidence="1">
    <location>
        <begin position="166"/>
        <end position="175"/>
    </location>
</feature>
<dbReference type="OrthoDB" id="24581at2759"/>
<dbReference type="GeneID" id="54362659"/>
<gene>
    <name evidence="3" type="ORF">K489DRAFT_380346</name>
</gene>
<proteinExistence type="predicted"/>
<keyword evidence="2" id="KW-1185">Reference proteome</keyword>
<reference evidence="3" key="1">
    <citation type="submission" date="2020-01" db="EMBL/GenBank/DDBJ databases">
        <authorList>
            <consortium name="DOE Joint Genome Institute"/>
            <person name="Haridas S."/>
            <person name="Albert R."/>
            <person name="Binder M."/>
            <person name="Bloem J."/>
            <person name="Labutti K."/>
            <person name="Salamov A."/>
            <person name="Andreopoulos B."/>
            <person name="Baker S.E."/>
            <person name="Barry K."/>
            <person name="Bills G."/>
            <person name="Bluhm B.H."/>
            <person name="Cannon C."/>
            <person name="Castanera R."/>
            <person name="Culley D.E."/>
            <person name="Daum C."/>
            <person name="Ezra D."/>
            <person name="Gonzalez J.B."/>
            <person name="Henrissat B."/>
            <person name="Kuo A."/>
            <person name="Liang C."/>
            <person name="Lipzen A."/>
            <person name="Lutzoni F."/>
            <person name="Magnuson J."/>
            <person name="Mondo S."/>
            <person name="Nolan M."/>
            <person name="Ohm R."/>
            <person name="Pangilinan J."/>
            <person name="Park H.-J."/>
            <person name="Ramirez L."/>
            <person name="Alfaro M."/>
            <person name="Sun H."/>
            <person name="Tritt A."/>
            <person name="Yoshinaga Y."/>
            <person name="Zwiers L.-H."/>
            <person name="Turgeon B.G."/>
            <person name="Goodwin S.B."/>
            <person name="Spatafora J.W."/>
            <person name="Crous P.W."/>
            <person name="Grigoriev I.V."/>
        </authorList>
    </citation>
    <scope>NUCLEOTIDE SEQUENCE</scope>
    <source>
        <strain evidence="3">CBS 342.82</strain>
    </source>
</reference>
<reference evidence="3" key="3">
    <citation type="submission" date="2025-08" db="UniProtKB">
        <authorList>
            <consortium name="RefSeq"/>
        </authorList>
    </citation>
    <scope>IDENTIFICATION</scope>
    <source>
        <strain evidence="3">CBS 342.82</strain>
    </source>
</reference>
<dbReference type="AlphaFoldDB" id="A0A6J3M7X9"/>
<feature type="region of interest" description="Disordered" evidence="1">
    <location>
        <begin position="141"/>
        <end position="194"/>
    </location>
</feature>
<organism evidence="3">
    <name type="scientific">Dissoconium aciculare CBS 342.82</name>
    <dbReference type="NCBI Taxonomy" id="1314786"/>
    <lineage>
        <taxon>Eukaryota</taxon>
        <taxon>Fungi</taxon>
        <taxon>Dikarya</taxon>
        <taxon>Ascomycota</taxon>
        <taxon>Pezizomycotina</taxon>
        <taxon>Dothideomycetes</taxon>
        <taxon>Dothideomycetidae</taxon>
        <taxon>Mycosphaerellales</taxon>
        <taxon>Dissoconiaceae</taxon>
        <taxon>Dissoconium</taxon>
    </lineage>
</organism>
<feature type="compositionally biased region" description="Polar residues" evidence="1">
    <location>
        <begin position="273"/>
        <end position="299"/>
    </location>
</feature>
<protein>
    <submittedName>
        <fullName evidence="3">Uncharacterized protein</fullName>
    </submittedName>
</protein>
<dbReference type="Proteomes" id="UP000504637">
    <property type="component" value="Unplaced"/>
</dbReference>
<feature type="region of interest" description="Disordered" evidence="1">
    <location>
        <begin position="410"/>
        <end position="450"/>
    </location>
</feature>
<evidence type="ECO:0000313" key="2">
    <source>
        <dbReference type="Proteomes" id="UP000504637"/>
    </source>
</evidence>
<feature type="compositionally biased region" description="Polar residues" evidence="1">
    <location>
        <begin position="68"/>
        <end position="79"/>
    </location>
</feature>
<dbReference type="RefSeq" id="XP_033459993.1">
    <property type="nucleotide sequence ID" value="XM_033604859.1"/>
</dbReference>
<feature type="region of interest" description="Disordered" evidence="1">
    <location>
        <begin position="464"/>
        <end position="495"/>
    </location>
</feature>
<reference evidence="3" key="2">
    <citation type="submission" date="2020-04" db="EMBL/GenBank/DDBJ databases">
        <authorList>
            <consortium name="NCBI Genome Project"/>
        </authorList>
    </citation>
    <scope>NUCLEOTIDE SEQUENCE</scope>
    <source>
        <strain evidence="3">CBS 342.82</strain>
    </source>
</reference>
<evidence type="ECO:0000313" key="3">
    <source>
        <dbReference type="RefSeq" id="XP_033459993.1"/>
    </source>
</evidence>
<name>A0A6J3M7X9_9PEZI</name>
<feature type="region of interest" description="Disordered" evidence="1">
    <location>
        <begin position="273"/>
        <end position="312"/>
    </location>
</feature>
<evidence type="ECO:0000256" key="1">
    <source>
        <dbReference type="SAM" id="MobiDB-lite"/>
    </source>
</evidence>
<feature type="region of interest" description="Disordered" evidence="1">
    <location>
        <begin position="22"/>
        <end position="100"/>
    </location>
</feature>
<sequence>MPAATAPRVRLRADELREKIHREMGIPKLPPPSHLGLLISTSSPALPRPSLPTNTTVMRTGARPHTAWSASNRSPTSLHSPDGYASPFDFGNKSDHHDPDAVVMSASALPPRRQSLSAPKLMKSMALSSPVVASGFVHELPGDSPTLERSLSKPLPPLTHRDETVPSKSRSNSVHTPGDLKSSRTRSFAVSKLNPKRISRSLPRSTKLARLSEEMHVPDIFDDSNWEADVDFCYQHSAESTCDFDWSFVDLSVPRPEGGRSLCESLDSANVPGQTLSSKTSNVSTGASVNVSDARTPSPVSERFGADHQRGPSVGHRGFLAARNGGTAPTTPVLDLSMLDRDYGCESPALGRGLMSFPHAIPQSNGSKWSPRVDSANAEYPSDEECILTGVHLSGLSLSSKNLSRVVADDSAVRSSTRPPGTCPTEPPQRRRSKSAASSSTRPLVAPWPSAQLPFAPSLLVTMPSSDTAAARPSLPRRPSTPQRFSRLLDSPIHV</sequence>
<accession>A0A6J3M7X9</accession>